<keyword evidence="11" id="KW-1185">Reference proteome</keyword>
<organism evidence="10 11">
    <name type="scientific">Enterococcus camelliae</name>
    <dbReference type="NCBI Taxonomy" id="453959"/>
    <lineage>
        <taxon>Bacteria</taxon>
        <taxon>Bacillati</taxon>
        <taxon>Bacillota</taxon>
        <taxon>Bacilli</taxon>
        <taxon>Lactobacillales</taxon>
        <taxon>Enterococcaceae</taxon>
        <taxon>Enterococcus</taxon>
    </lineage>
</organism>
<accession>A0ABW5TMR3</accession>
<dbReference type="Proteomes" id="UP001597427">
    <property type="component" value="Unassembled WGS sequence"/>
</dbReference>
<dbReference type="GO" id="GO:0016301">
    <property type="term" value="F:kinase activity"/>
    <property type="evidence" value="ECO:0007669"/>
    <property type="project" value="UniProtKB-KW"/>
</dbReference>
<dbReference type="Gene3D" id="2.60.200.40">
    <property type="match status" value="1"/>
</dbReference>
<keyword evidence="7" id="KW-0443">Lipid metabolism</keyword>
<keyword evidence="7" id="KW-0594">Phospholipid biosynthesis</keyword>
<keyword evidence="6" id="KW-0067">ATP-binding</keyword>
<dbReference type="Gene3D" id="3.40.50.10330">
    <property type="entry name" value="Probable inorganic polyphosphate/atp-NAD kinase, domain 1"/>
    <property type="match status" value="1"/>
</dbReference>
<feature type="domain" description="DAGKc" evidence="9">
    <location>
        <begin position="1"/>
        <end position="149"/>
    </location>
</feature>
<dbReference type="RefSeq" id="WP_379982367.1">
    <property type="nucleotide sequence ID" value="NZ_JBHUMO010000058.1"/>
</dbReference>
<evidence type="ECO:0000256" key="3">
    <source>
        <dbReference type="ARBA" id="ARBA00022679"/>
    </source>
</evidence>
<keyword evidence="3 10" id="KW-0808">Transferase</keyword>
<dbReference type="Pfam" id="PF00781">
    <property type="entry name" value="DAGK_cat"/>
    <property type="match status" value="1"/>
</dbReference>
<evidence type="ECO:0000256" key="6">
    <source>
        <dbReference type="ARBA" id="ARBA00022840"/>
    </source>
</evidence>
<dbReference type="PANTHER" id="PTHR12358">
    <property type="entry name" value="SPHINGOSINE KINASE"/>
    <property type="match status" value="1"/>
</dbReference>
<dbReference type="PROSITE" id="PS50146">
    <property type="entry name" value="DAGK"/>
    <property type="match status" value="1"/>
</dbReference>
<dbReference type="InterPro" id="IPR016064">
    <property type="entry name" value="NAD/diacylglycerol_kinase_sf"/>
</dbReference>
<evidence type="ECO:0000313" key="11">
    <source>
        <dbReference type="Proteomes" id="UP001597427"/>
    </source>
</evidence>
<dbReference type="Pfam" id="PF19279">
    <property type="entry name" value="YegS_C"/>
    <property type="match status" value="1"/>
</dbReference>
<name>A0ABW5TMR3_9ENTE</name>
<dbReference type="InterPro" id="IPR045540">
    <property type="entry name" value="YegS/DAGK_C"/>
</dbReference>
<keyword evidence="5 10" id="KW-0418">Kinase</keyword>
<dbReference type="NCBIfam" id="TIGR00147">
    <property type="entry name" value="YegS/Rv2252/BmrU family lipid kinase"/>
    <property type="match status" value="1"/>
</dbReference>
<dbReference type="InterPro" id="IPR017438">
    <property type="entry name" value="ATP-NAD_kinase_N"/>
</dbReference>
<dbReference type="InterPro" id="IPR005218">
    <property type="entry name" value="Diacylglycerol/lipid_kinase"/>
</dbReference>
<proteinExistence type="inferred from homology"/>
<evidence type="ECO:0000256" key="5">
    <source>
        <dbReference type="ARBA" id="ARBA00022777"/>
    </source>
</evidence>
<keyword evidence="7" id="KW-0444">Lipid biosynthesis</keyword>
<dbReference type="SMART" id="SM00046">
    <property type="entry name" value="DAGKc"/>
    <property type="match status" value="1"/>
</dbReference>
<evidence type="ECO:0000256" key="1">
    <source>
        <dbReference type="ARBA" id="ARBA00001946"/>
    </source>
</evidence>
<sequence length="322" mass="36603">MKRIYHVIINPVAGGGKGSEVAKKILSELTEHQFTYHTYQTEYPNHEAQLVQTLLEQNKLHGFPNDRPLGSEETFPMLLVIGGDGTLHHVVNQLHAYGANYPVAYIPAGTGNDFARALGLPDDPVEQFWQVVKTRLPKTLPLLSYQDQIQGDSQVFFNNLGIGLDGKIVRKTNESARKKWLSKWHLAHFSYLSSALVSLFEQKAFPSRIEINGQSIRMDKTYLCTITNHPYFGGGVAIAPTVSLEKAEFELVIVEKVAWFKLCYFAYHILRKKDFRSRSFHRYPAKKLRLVTTTPEETQIDGESIGARCYDLTIQLTEQAFW</sequence>
<comment type="cofactor">
    <cofactor evidence="1">
        <name>Mg(2+)</name>
        <dbReference type="ChEBI" id="CHEBI:18420"/>
    </cofactor>
</comment>
<evidence type="ECO:0000256" key="2">
    <source>
        <dbReference type="ARBA" id="ARBA00005983"/>
    </source>
</evidence>
<evidence type="ECO:0000256" key="7">
    <source>
        <dbReference type="ARBA" id="ARBA00023209"/>
    </source>
</evidence>
<evidence type="ECO:0000313" key="10">
    <source>
        <dbReference type="EMBL" id="MFD2729738.1"/>
    </source>
</evidence>
<keyword evidence="4" id="KW-0547">Nucleotide-binding</keyword>
<dbReference type="EC" id="2.7.1.-" evidence="10"/>
<dbReference type="PANTHER" id="PTHR12358:SF54">
    <property type="entry name" value="SPHINGOSINE KINASE RELATED PROTEIN"/>
    <property type="match status" value="1"/>
</dbReference>
<protein>
    <submittedName>
        <fullName evidence="10">Diacylglycerol/lipid kinase family protein</fullName>
        <ecNumber evidence="10">2.7.1.-</ecNumber>
    </submittedName>
</protein>
<comment type="caution">
    <text evidence="10">The sequence shown here is derived from an EMBL/GenBank/DDBJ whole genome shotgun (WGS) entry which is preliminary data.</text>
</comment>
<gene>
    <name evidence="10" type="ORF">ACFSR0_09955</name>
</gene>
<dbReference type="InterPro" id="IPR001206">
    <property type="entry name" value="Diacylglycerol_kinase_cat_dom"/>
</dbReference>
<evidence type="ECO:0000256" key="8">
    <source>
        <dbReference type="ARBA" id="ARBA00023264"/>
    </source>
</evidence>
<comment type="similarity">
    <text evidence="2">Belongs to the diacylglycerol/lipid kinase family.</text>
</comment>
<evidence type="ECO:0000259" key="9">
    <source>
        <dbReference type="PROSITE" id="PS50146"/>
    </source>
</evidence>
<dbReference type="EMBL" id="JBHUMO010000058">
    <property type="protein sequence ID" value="MFD2729738.1"/>
    <property type="molecule type" value="Genomic_DNA"/>
</dbReference>
<dbReference type="InterPro" id="IPR050187">
    <property type="entry name" value="Lipid_Phosphate_FormReg"/>
</dbReference>
<keyword evidence="8" id="KW-1208">Phospholipid metabolism</keyword>
<reference evidence="11" key="1">
    <citation type="journal article" date="2019" name="Int. J. Syst. Evol. Microbiol.">
        <title>The Global Catalogue of Microorganisms (GCM) 10K type strain sequencing project: providing services to taxonomists for standard genome sequencing and annotation.</title>
        <authorList>
            <consortium name="The Broad Institute Genomics Platform"/>
            <consortium name="The Broad Institute Genome Sequencing Center for Infectious Disease"/>
            <person name="Wu L."/>
            <person name="Ma J."/>
        </authorList>
    </citation>
    <scope>NUCLEOTIDE SEQUENCE [LARGE SCALE GENOMIC DNA]</scope>
    <source>
        <strain evidence="11">TISTR 932</strain>
    </source>
</reference>
<evidence type="ECO:0000256" key="4">
    <source>
        <dbReference type="ARBA" id="ARBA00022741"/>
    </source>
</evidence>
<dbReference type="SUPFAM" id="SSF111331">
    <property type="entry name" value="NAD kinase/diacylglycerol kinase-like"/>
    <property type="match status" value="1"/>
</dbReference>